<dbReference type="Proteomes" id="UP001174691">
    <property type="component" value="Unassembled WGS sequence"/>
</dbReference>
<evidence type="ECO:0000313" key="2">
    <source>
        <dbReference type="Proteomes" id="UP001174691"/>
    </source>
</evidence>
<dbReference type="EMBL" id="JANBVN010000279">
    <property type="protein sequence ID" value="KAJ9130236.1"/>
    <property type="molecule type" value="Genomic_DNA"/>
</dbReference>
<protein>
    <recommendedName>
        <fullName evidence="3">Myb-like domain-containing protein</fullName>
    </recommendedName>
</protein>
<gene>
    <name evidence="1" type="ORF">NKR19_g9985</name>
</gene>
<keyword evidence="2" id="KW-1185">Reference proteome</keyword>
<organism evidence="1 2">
    <name type="scientific">Coniochaeta hoffmannii</name>
    <dbReference type="NCBI Taxonomy" id="91930"/>
    <lineage>
        <taxon>Eukaryota</taxon>
        <taxon>Fungi</taxon>
        <taxon>Dikarya</taxon>
        <taxon>Ascomycota</taxon>
        <taxon>Pezizomycotina</taxon>
        <taxon>Sordariomycetes</taxon>
        <taxon>Sordariomycetidae</taxon>
        <taxon>Coniochaetales</taxon>
        <taxon>Coniochaetaceae</taxon>
        <taxon>Coniochaeta</taxon>
    </lineage>
</organism>
<accession>A0AA38R9M4</accession>
<dbReference type="AlphaFoldDB" id="A0AA38R9M4"/>
<name>A0AA38R9M4_9PEZI</name>
<evidence type="ECO:0000313" key="1">
    <source>
        <dbReference type="EMBL" id="KAJ9130236.1"/>
    </source>
</evidence>
<comment type="caution">
    <text evidence="1">The sequence shown here is derived from an EMBL/GenBank/DDBJ whole genome shotgun (WGS) entry which is preliminary data.</text>
</comment>
<proteinExistence type="predicted"/>
<sequence length="108" mass="12000">MCKHTFEGIYKGMRPSLLVEHLRKAHRLAMDCGDALEEGSHSAQAKGSHPDSAERIDGQDLQLLGRVAQVAWETKSVDWDCVALQLGYKDAASVKSSFARIREKYSLP</sequence>
<evidence type="ECO:0008006" key="3">
    <source>
        <dbReference type="Google" id="ProtNLM"/>
    </source>
</evidence>
<reference evidence="1" key="1">
    <citation type="submission" date="2022-07" db="EMBL/GenBank/DDBJ databases">
        <title>Fungi with potential for degradation of polypropylene.</title>
        <authorList>
            <person name="Gostincar C."/>
        </authorList>
    </citation>
    <scope>NUCLEOTIDE SEQUENCE</scope>
    <source>
        <strain evidence="1">EXF-13287</strain>
    </source>
</reference>